<proteinExistence type="predicted"/>
<gene>
    <name evidence="2" type="ORF">N656DRAFT_539713</name>
</gene>
<reference evidence="2" key="1">
    <citation type="journal article" date="2023" name="Mol. Phylogenet. Evol.">
        <title>Genome-scale phylogeny and comparative genomics of the fungal order Sordariales.</title>
        <authorList>
            <person name="Hensen N."/>
            <person name="Bonometti L."/>
            <person name="Westerberg I."/>
            <person name="Brannstrom I.O."/>
            <person name="Guillou S."/>
            <person name="Cros-Aarteil S."/>
            <person name="Calhoun S."/>
            <person name="Haridas S."/>
            <person name="Kuo A."/>
            <person name="Mondo S."/>
            <person name="Pangilinan J."/>
            <person name="Riley R."/>
            <person name="LaButti K."/>
            <person name="Andreopoulos B."/>
            <person name="Lipzen A."/>
            <person name="Chen C."/>
            <person name="Yan M."/>
            <person name="Daum C."/>
            <person name="Ng V."/>
            <person name="Clum A."/>
            <person name="Steindorff A."/>
            <person name="Ohm R.A."/>
            <person name="Martin F."/>
            <person name="Silar P."/>
            <person name="Natvig D.O."/>
            <person name="Lalanne C."/>
            <person name="Gautier V."/>
            <person name="Ament-Velasquez S.L."/>
            <person name="Kruys A."/>
            <person name="Hutchinson M.I."/>
            <person name="Powell A.J."/>
            <person name="Barry K."/>
            <person name="Miller A.N."/>
            <person name="Grigoriev I.V."/>
            <person name="Debuchy R."/>
            <person name="Gladieux P."/>
            <person name="Hiltunen Thoren M."/>
            <person name="Johannesson H."/>
        </authorList>
    </citation>
    <scope>NUCLEOTIDE SEQUENCE</scope>
    <source>
        <strain evidence="2">CBS 508.74</strain>
    </source>
</reference>
<organism evidence="2 3">
    <name type="scientific">Canariomyces notabilis</name>
    <dbReference type="NCBI Taxonomy" id="2074819"/>
    <lineage>
        <taxon>Eukaryota</taxon>
        <taxon>Fungi</taxon>
        <taxon>Dikarya</taxon>
        <taxon>Ascomycota</taxon>
        <taxon>Pezizomycotina</taxon>
        <taxon>Sordariomycetes</taxon>
        <taxon>Sordariomycetidae</taxon>
        <taxon>Sordariales</taxon>
        <taxon>Chaetomiaceae</taxon>
        <taxon>Canariomyces</taxon>
    </lineage>
</organism>
<sequence>MIISNTITKPQITSDILNGNQHQDCNAHLLNLVIFHLQHVPDSQPVLLKTYSLTINQQHQQQSKQQTGHVPPHPNAILMRPPSSRRIPPLPASPTSRTPRHLYQYHLLPGTTGKRPIARPRNQVPAMPRGLALQHSSPVEGRMGGAGGLGAGDTERLQAADRPLRARRPAKGACGGAWRA</sequence>
<dbReference type="EMBL" id="MU853336">
    <property type="protein sequence ID" value="KAK4114645.1"/>
    <property type="molecule type" value="Genomic_DNA"/>
</dbReference>
<name>A0AAN6THR2_9PEZI</name>
<evidence type="ECO:0000313" key="3">
    <source>
        <dbReference type="Proteomes" id="UP001302812"/>
    </source>
</evidence>
<dbReference type="Proteomes" id="UP001302812">
    <property type="component" value="Unassembled WGS sequence"/>
</dbReference>
<dbReference type="AlphaFoldDB" id="A0AAN6THR2"/>
<evidence type="ECO:0000256" key="1">
    <source>
        <dbReference type="SAM" id="MobiDB-lite"/>
    </source>
</evidence>
<feature type="region of interest" description="Disordered" evidence="1">
    <location>
        <begin position="160"/>
        <end position="180"/>
    </location>
</feature>
<dbReference type="GeneID" id="89934121"/>
<reference evidence="2" key="2">
    <citation type="submission" date="2023-05" db="EMBL/GenBank/DDBJ databases">
        <authorList>
            <consortium name="Lawrence Berkeley National Laboratory"/>
            <person name="Steindorff A."/>
            <person name="Hensen N."/>
            <person name="Bonometti L."/>
            <person name="Westerberg I."/>
            <person name="Brannstrom I.O."/>
            <person name="Guillou S."/>
            <person name="Cros-Aarteil S."/>
            <person name="Calhoun S."/>
            <person name="Haridas S."/>
            <person name="Kuo A."/>
            <person name="Mondo S."/>
            <person name="Pangilinan J."/>
            <person name="Riley R."/>
            <person name="Labutti K."/>
            <person name="Andreopoulos B."/>
            <person name="Lipzen A."/>
            <person name="Chen C."/>
            <person name="Yanf M."/>
            <person name="Daum C."/>
            <person name="Ng V."/>
            <person name="Clum A."/>
            <person name="Ohm R."/>
            <person name="Martin F."/>
            <person name="Silar P."/>
            <person name="Natvig D."/>
            <person name="Lalanne C."/>
            <person name="Gautier V."/>
            <person name="Ament-Velasquez S.L."/>
            <person name="Kruys A."/>
            <person name="Hutchinson M.I."/>
            <person name="Powell A.J."/>
            <person name="Barry K."/>
            <person name="Miller A.N."/>
            <person name="Grigoriev I.V."/>
            <person name="Debuchy R."/>
            <person name="Gladieux P."/>
            <person name="Thoren M.H."/>
            <person name="Johannesson H."/>
        </authorList>
    </citation>
    <scope>NUCLEOTIDE SEQUENCE</scope>
    <source>
        <strain evidence="2">CBS 508.74</strain>
    </source>
</reference>
<protein>
    <submittedName>
        <fullName evidence="2">Uncharacterized protein</fullName>
    </submittedName>
</protein>
<evidence type="ECO:0000313" key="2">
    <source>
        <dbReference type="EMBL" id="KAK4114645.1"/>
    </source>
</evidence>
<accession>A0AAN6THR2</accession>
<comment type="caution">
    <text evidence="2">The sequence shown here is derived from an EMBL/GenBank/DDBJ whole genome shotgun (WGS) entry which is preliminary data.</text>
</comment>
<dbReference type="RefSeq" id="XP_064672215.1">
    <property type="nucleotide sequence ID" value="XM_064809997.1"/>
</dbReference>
<feature type="region of interest" description="Disordered" evidence="1">
    <location>
        <begin position="79"/>
        <end position="98"/>
    </location>
</feature>
<keyword evidence="3" id="KW-1185">Reference proteome</keyword>